<dbReference type="EMBL" id="JACGWM010000004">
    <property type="protein sequence ID" value="KAL0375690.1"/>
    <property type="molecule type" value="Genomic_DNA"/>
</dbReference>
<dbReference type="AlphaFoldDB" id="A0AAW2R6D0"/>
<name>A0AAW2R6D0_9LAMI</name>
<reference evidence="1" key="1">
    <citation type="submission" date="2020-06" db="EMBL/GenBank/DDBJ databases">
        <authorList>
            <person name="Li T."/>
            <person name="Hu X."/>
            <person name="Zhang T."/>
            <person name="Song X."/>
            <person name="Zhang H."/>
            <person name="Dai N."/>
            <person name="Sheng W."/>
            <person name="Hou X."/>
            <person name="Wei L."/>
        </authorList>
    </citation>
    <scope>NUCLEOTIDE SEQUENCE</scope>
    <source>
        <strain evidence="1">KEN8</strain>
        <tissue evidence="1">Leaf</tissue>
    </source>
</reference>
<protein>
    <submittedName>
        <fullName evidence="1">Uncharacterized protein</fullName>
    </submittedName>
</protein>
<organism evidence="1">
    <name type="scientific">Sesamum calycinum</name>
    <dbReference type="NCBI Taxonomy" id="2727403"/>
    <lineage>
        <taxon>Eukaryota</taxon>
        <taxon>Viridiplantae</taxon>
        <taxon>Streptophyta</taxon>
        <taxon>Embryophyta</taxon>
        <taxon>Tracheophyta</taxon>
        <taxon>Spermatophyta</taxon>
        <taxon>Magnoliopsida</taxon>
        <taxon>eudicotyledons</taxon>
        <taxon>Gunneridae</taxon>
        <taxon>Pentapetalae</taxon>
        <taxon>asterids</taxon>
        <taxon>lamiids</taxon>
        <taxon>Lamiales</taxon>
        <taxon>Pedaliaceae</taxon>
        <taxon>Sesamum</taxon>
    </lineage>
</organism>
<comment type="caution">
    <text evidence="1">The sequence shown here is derived from an EMBL/GenBank/DDBJ whole genome shotgun (WGS) entry which is preliminary data.</text>
</comment>
<sequence>MQLARQSKISLEEDSVATNAITIKIGYFDGNKDSCNATHGDDTTSNEDTLFKKEDSFDADDCMSTITFTDEYLLLGSKPHNRPLFMAGYAHEQKYYIENAKKEKEVLPSKELKSYNSLSIKKNDSSAIEAELSKEEGGHKTVAIDEKGFNPEAFRLLVKAGYNPKEKLSLEKLPPKATNKKLHRLNDTQVMLKEKGHAIQNSRVDLGFTPPKPIRIAIKRARSN</sequence>
<reference evidence="1" key="2">
    <citation type="journal article" date="2024" name="Plant">
        <title>Genomic evolution and insights into agronomic trait innovations of Sesamum species.</title>
        <authorList>
            <person name="Miao H."/>
            <person name="Wang L."/>
            <person name="Qu L."/>
            <person name="Liu H."/>
            <person name="Sun Y."/>
            <person name="Le M."/>
            <person name="Wang Q."/>
            <person name="Wei S."/>
            <person name="Zheng Y."/>
            <person name="Lin W."/>
            <person name="Duan Y."/>
            <person name="Cao H."/>
            <person name="Xiong S."/>
            <person name="Wang X."/>
            <person name="Wei L."/>
            <person name="Li C."/>
            <person name="Ma Q."/>
            <person name="Ju M."/>
            <person name="Zhao R."/>
            <person name="Li G."/>
            <person name="Mu C."/>
            <person name="Tian Q."/>
            <person name="Mei H."/>
            <person name="Zhang T."/>
            <person name="Gao T."/>
            <person name="Zhang H."/>
        </authorList>
    </citation>
    <scope>NUCLEOTIDE SEQUENCE</scope>
    <source>
        <strain evidence="1">KEN8</strain>
    </source>
</reference>
<evidence type="ECO:0000313" key="1">
    <source>
        <dbReference type="EMBL" id="KAL0375690.1"/>
    </source>
</evidence>
<accession>A0AAW2R6D0</accession>
<proteinExistence type="predicted"/>
<gene>
    <name evidence="1" type="ORF">Scaly_0686600</name>
</gene>